<keyword evidence="2" id="KW-1185">Reference proteome</keyword>
<dbReference type="PANTHER" id="PTHR35218:SF9">
    <property type="entry name" value="ENDONUCLEASE_EXONUCLEASE_PHOSPHATASE DOMAIN-CONTAINING PROTEIN"/>
    <property type="match status" value="1"/>
</dbReference>
<evidence type="ECO:0000313" key="2">
    <source>
        <dbReference type="Proteomes" id="UP001454036"/>
    </source>
</evidence>
<dbReference type="PANTHER" id="PTHR35218">
    <property type="entry name" value="RNASE H DOMAIN-CONTAINING PROTEIN"/>
    <property type="match status" value="1"/>
</dbReference>
<dbReference type="Proteomes" id="UP001454036">
    <property type="component" value="Unassembled WGS sequence"/>
</dbReference>
<name>A0AAV3QU48_LITER</name>
<proteinExistence type="predicted"/>
<dbReference type="EMBL" id="BAABME010006130">
    <property type="protein sequence ID" value="GAA0167534.1"/>
    <property type="molecule type" value="Genomic_DNA"/>
</dbReference>
<protein>
    <recommendedName>
        <fullName evidence="3">Reverse transcriptase</fullName>
    </recommendedName>
</protein>
<comment type="caution">
    <text evidence="1">The sequence shown here is derived from an EMBL/GenBank/DDBJ whole genome shotgun (WGS) entry which is preliminary data.</text>
</comment>
<sequence length="513" mass="58737">MEAGMSGKRRIEEVNSLFSPVEGMERFRKCVFRQAEGTEQHGRVTGKLGGGTVEVENEVEAEIMAWNCQGVGSSLTIHPLKETCRLQQPDIVVLFETKNKDGGIIVMWHREEDVRIVQWDEWFVQVELSENGQRQWRCVFVYASCEDGVRKTQLEVLKSLKEGVRGSWCVIGDFNDILEVEEKQGGNERTEAKVIQDKLKETYESEFFEREGVISVESELDEPWAEDENFWSQRAKFEHLKESDKNKKFFHTLAMVRRRRNMLMRLNDSAGVWHEGGEAVEQVVLEYFEGIFWANDVCHPDRVVSKVDRKVTNEMNCQLTRVVTSKEVKRAVFDMPTDKSPGPNGMAVHFFQYFWDIISSDITDVVDNFFHSGKILKAINHTHVFSIPKTLSPMNVSEDVEERKSLRGIRISRESPSISHIVFADDTMIFSRAGRGEAEEVRQILKDYEVVSGQVANIGKCSISFSPRTGGTDRADITTILQMGEVRIKGNTWSFLLKLDAPKEKFLDISQTE</sequence>
<dbReference type="Gene3D" id="3.60.10.10">
    <property type="entry name" value="Endonuclease/exonuclease/phosphatase"/>
    <property type="match status" value="1"/>
</dbReference>
<accession>A0AAV3QU48</accession>
<gene>
    <name evidence="1" type="ORF">LIER_22447</name>
</gene>
<dbReference type="AlphaFoldDB" id="A0AAV3QU48"/>
<evidence type="ECO:0008006" key="3">
    <source>
        <dbReference type="Google" id="ProtNLM"/>
    </source>
</evidence>
<dbReference type="InterPro" id="IPR036691">
    <property type="entry name" value="Endo/exonu/phosph_ase_sf"/>
</dbReference>
<evidence type="ECO:0000313" key="1">
    <source>
        <dbReference type="EMBL" id="GAA0167534.1"/>
    </source>
</evidence>
<dbReference type="SUPFAM" id="SSF56219">
    <property type="entry name" value="DNase I-like"/>
    <property type="match status" value="1"/>
</dbReference>
<reference evidence="1 2" key="1">
    <citation type="submission" date="2024-01" db="EMBL/GenBank/DDBJ databases">
        <title>The complete chloroplast genome sequence of Lithospermum erythrorhizon: insights into the phylogenetic relationship among Boraginaceae species and the maternal lineages of purple gromwells.</title>
        <authorList>
            <person name="Okada T."/>
            <person name="Watanabe K."/>
        </authorList>
    </citation>
    <scope>NUCLEOTIDE SEQUENCE [LARGE SCALE GENOMIC DNA]</scope>
</reference>
<organism evidence="1 2">
    <name type="scientific">Lithospermum erythrorhizon</name>
    <name type="common">Purple gromwell</name>
    <name type="synonym">Lithospermum officinale var. erythrorhizon</name>
    <dbReference type="NCBI Taxonomy" id="34254"/>
    <lineage>
        <taxon>Eukaryota</taxon>
        <taxon>Viridiplantae</taxon>
        <taxon>Streptophyta</taxon>
        <taxon>Embryophyta</taxon>
        <taxon>Tracheophyta</taxon>
        <taxon>Spermatophyta</taxon>
        <taxon>Magnoliopsida</taxon>
        <taxon>eudicotyledons</taxon>
        <taxon>Gunneridae</taxon>
        <taxon>Pentapetalae</taxon>
        <taxon>asterids</taxon>
        <taxon>lamiids</taxon>
        <taxon>Boraginales</taxon>
        <taxon>Boraginaceae</taxon>
        <taxon>Boraginoideae</taxon>
        <taxon>Lithospermeae</taxon>
        <taxon>Lithospermum</taxon>
    </lineage>
</organism>